<sequence length="167" mass="19014">MRYLSQICSVALIFMLGACGEPAPAAWTANLDINCKPQDPLDKTYAALSPEKFWREQEYDMGNLLKAGQKNLEMSTKVLEDSVSQKGEYLQLAQKAADDLGLSGTARRDHIRDNIDRYNKEVDAIKQRLDAQEKALSWVRKCTNAVHQELRKLNLTPIEYDPEKRPM</sequence>
<dbReference type="RefSeq" id="WP_188663214.1">
    <property type="nucleotide sequence ID" value="NZ_BMHV01000008.1"/>
</dbReference>
<dbReference type="AlphaFoldDB" id="A0A917F934"/>
<evidence type="ECO:0008006" key="5">
    <source>
        <dbReference type="Google" id="ProtNLM"/>
    </source>
</evidence>
<feature type="coiled-coil region" evidence="1">
    <location>
        <begin position="108"/>
        <end position="135"/>
    </location>
</feature>
<accession>A0A917F934</accession>
<evidence type="ECO:0000256" key="1">
    <source>
        <dbReference type="SAM" id="Coils"/>
    </source>
</evidence>
<dbReference type="PROSITE" id="PS51257">
    <property type="entry name" value="PROKAR_LIPOPROTEIN"/>
    <property type="match status" value="1"/>
</dbReference>
<comment type="caution">
    <text evidence="3">The sequence shown here is derived from an EMBL/GenBank/DDBJ whole genome shotgun (WGS) entry which is preliminary data.</text>
</comment>
<evidence type="ECO:0000313" key="3">
    <source>
        <dbReference type="EMBL" id="GGF61466.1"/>
    </source>
</evidence>
<feature type="chain" id="PRO_5036746072" description="Lipoprotein" evidence="2">
    <location>
        <begin position="26"/>
        <end position="167"/>
    </location>
</feature>
<name>A0A917F934_9PROT</name>
<dbReference type="EMBL" id="BMHV01000008">
    <property type="protein sequence ID" value="GGF61466.1"/>
    <property type="molecule type" value="Genomic_DNA"/>
</dbReference>
<reference evidence="3" key="1">
    <citation type="journal article" date="2014" name="Int. J. Syst. Evol. Microbiol.">
        <title>Complete genome sequence of Corynebacterium casei LMG S-19264T (=DSM 44701T), isolated from a smear-ripened cheese.</title>
        <authorList>
            <consortium name="US DOE Joint Genome Institute (JGI-PGF)"/>
            <person name="Walter F."/>
            <person name="Albersmeier A."/>
            <person name="Kalinowski J."/>
            <person name="Ruckert C."/>
        </authorList>
    </citation>
    <scope>NUCLEOTIDE SEQUENCE</scope>
    <source>
        <strain evidence="3">CGMCC 1.15254</strain>
    </source>
</reference>
<gene>
    <name evidence="3" type="ORF">GCM10011332_14050</name>
</gene>
<proteinExistence type="predicted"/>
<keyword evidence="1" id="KW-0175">Coiled coil</keyword>
<evidence type="ECO:0000256" key="2">
    <source>
        <dbReference type="SAM" id="SignalP"/>
    </source>
</evidence>
<keyword evidence="4" id="KW-1185">Reference proteome</keyword>
<feature type="signal peptide" evidence="2">
    <location>
        <begin position="1"/>
        <end position="25"/>
    </location>
</feature>
<keyword evidence="2" id="KW-0732">Signal</keyword>
<evidence type="ECO:0000313" key="4">
    <source>
        <dbReference type="Proteomes" id="UP000632498"/>
    </source>
</evidence>
<organism evidence="3 4">
    <name type="scientific">Terasakiella brassicae</name>
    <dbReference type="NCBI Taxonomy" id="1634917"/>
    <lineage>
        <taxon>Bacteria</taxon>
        <taxon>Pseudomonadati</taxon>
        <taxon>Pseudomonadota</taxon>
        <taxon>Alphaproteobacteria</taxon>
        <taxon>Rhodospirillales</taxon>
        <taxon>Terasakiellaceae</taxon>
        <taxon>Terasakiella</taxon>
    </lineage>
</organism>
<reference evidence="3" key="2">
    <citation type="submission" date="2020-09" db="EMBL/GenBank/DDBJ databases">
        <authorList>
            <person name="Sun Q."/>
            <person name="Zhou Y."/>
        </authorList>
    </citation>
    <scope>NUCLEOTIDE SEQUENCE</scope>
    <source>
        <strain evidence="3">CGMCC 1.15254</strain>
    </source>
</reference>
<dbReference type="Proteomes" id="UP000632498">
    <property type="component" value="Unassembled WGS sequence"/>
</dbReference>
<protein>
    <recommendedName>
        <fullName evidence="5">Lipoprotein</fullName>
    </recommendedName>
</protein>